<protein>
    <recommendedName>
        <fullName evidence="1">HAT C-terminal dimerisation domain-containing protein</fullName>
    </recommendedName>
</protein>
<gene>
    <name evidence="2" type="ORF">BB559_000505</name>
</gene>
<dbReference type="Pfam" id="PF05699">
    <property type="entry name" value="Dimer_Tnp_hAT"/>
    <property type="match status" value="1"/>
</dbReference>
<comment type="caution">
    <text evidence="2">The sequence shown here is derived from an EMBL/GenBank/DDBJ whole genome shotgun (WGS) entry which is preliminary data.</text>
</comment>
<reference evidence="2 3" key="1">
    <citation type="journal article" date="2018" name="MBio">
        <title>Comparative Genomics Reveals the Core Gene Toolbox for the Fungus-Insect Symbiosis.</title>
        <authorList>
            <person name="Wang Y."/>
            <person name="Stata M."/>
            <person name="Wang W."/>
            <person name="Stajich J.E."/>
            <person name="White M.M."/>
            <person name="Moncalvo J.M."/>
        </authorList>
    </citation>
    <scope>NUCLEOTIDE SEQUENCE [LARGE SCALE GENOMIC DNA]</scope>
    <source>
        <strain evidence="2 3">AUS-77-4</strain>
    </source>
</reference>
<dbReference type="OrthoDB" id="2444731at2759"/>
<dbReference type="GO" id="GO:0046983">
    <property type="term" value="F:protein dimerization activity"/>
    <property type="evidence" value="ECO:0007669"/>
    <property type="project" value="InterPro"/>
</dbReference>
<dbReference type="InterPro" id="IPR008906">
    <property type="entry name" value="HATC_C_dom"/>
</dbReference>
<dbReference type="Proteomes" id="UP000245699">
    <property type="component" value="Unassembled WGS sequence"/>
</dbReference>
<dbReference type="AlphaFoldDB" id="A0A2T9Z4Z3"/>
<organism evidence="2 3">
    <name type="scientific">Furculomyces boomerangus</name>
    <dbReference type="NCBI Taxonomy" id="61424"/>
    <lineage>
        <taxon>Eukaryota</taxon>
        <taxon>Fungi</taxon>
        <taxon>Fungi incertae sedis</taxon>
        <taxon>Zoopagomycota</taxon>
        <taxon>Kickxellomycotina</taxon>
        <taxon>Harpellomycetes</taxon>
        <taxon>Harpellales</taxon>
        <taxon>Harpellaceae</taxon>
        <taxon>Furculomyces</taxon>
    </lineage>
</organism>
<evidence type="ECO:0000313" key="3">
    <source>
        <dbReference type="Proteomes" id="UP000245699"/>
    </source>
</evidence>
<dbReference type="SUPFAM" id="SSF53098">
    <property type="entry name" value="Ribonuclease H-like"/>
    <property type="match status" value="1"/>
</dbReference>
<evidence type="ECO:0000313" key="2">
    <source>
        <dbReference type="EMBL" id="PVU99660.1"/>
    </source>
</evidence>
<evidence type="ECO:0000259" key="1">
    <source>
        <dbReference type="Pfam" id="PF05699"/>
    </source>
</evidence>
<feature type="domain" description="HAT C-terminal dimerisation" evidence="1">
    <location>
        <begin position="92"/>
        <end position="150"/>
    </location>
</feature>
<dbReference type="InterPro" id="IPR012337">
    <property type="entry name" value="RNaseH-like_sf"/>
</dbReference>
<name>A0A2T9Z4Z3_9FUNG</name>
<sequence length="167" mass="18877">MVSSVINVKRDLSELLQRIRDRHNGYADFIIGPEDNLAKEIDERLSVPDIKKELILEWGNKYSQAYITKNLDIQNNEPFSSEVDRRFVHPSLPLENNSPNSAMYPRISIMSRDFLGISSTLVPSESAFSKAGLIVDKRRARLGDNAIQATCKLQSFLLKAQGQTKVL</sequence>
<keyword evidence="3" id="KW-1185">Reference proteome</keyword>
<accession>A0A2T9Z4Z3</accession>
<proteinExistence type="predicted"/>
<dbReference type="EMBL" id="MBFT01000025">
    <property type="protein sequence ID" value="PVU99660.1"/>
    <property type="molecule type" value="Genomic_DNA"/>
</dbReference>